<dbReference type="InterPro" id="IPR035979">
    <property type="entry name" value="RBD_domain_sf"/>
</dbReference>
<evidence type="ECO:0000313" key="10">
    <source>
        <dbReference type="Proteomes" id="UP000054845"/>
    </source>
</evidence>
<protein>
    <submittedName>
        <fullName evidence="9">Related to spliceosome-associated protein sap-49</fullName>
    </submittedName>
</protein>
<dbReference type="EMBL" id="CCYA01000278">
    <property type="protein sequence ID" value="CEH16257.1"/>
    <property type="molecule type" value="Genomic_DNA"/>
</dbReference>
<keyword evidence="10" id="KW-1185">Reference proteome</keyword>
<dbReference type="GO" id="GO:0005686">
    <property type="term" value="C:U2 snRNP"/>
    <property type="evidence" value="ECO:0007669"/>
    <property type="project" value="TreeGrafter"/>
</dbReference>
<dbReference type="Gene3D" id="3.30.70.330">
    <property type="match status" value="2"/>
</dbReference>
<dbReference type="FunFam" id="3.30.70.330:FF:000505">
    <property type="entry name" value="Splicing factor 3B subunit 4"/>
    <property type="match status" value="1"/>
</dbReference>
<organism evidence="9 10">
    <name type="scientific">Ceraceosorus bombacis</name>
    <dbReference type="NCBI Taxonomy" id="401625"/>
    <lineage>
        <taxon>Eukaryota</taxon>
        <taxon>Fungi</taxon>
        <taxon>Dikarya</taxon>
        <taxon>Basidiomycota</taxon>
        <taxon>Ustilaginomycotina</taxon>
        <taxon>Exobasidiomycetes</taxon>
        <taxon>Ceraceosorales</taxon>
        <taxon>Ceraceosoraceae</taxon>
        <taxon>Ceraceosorus</taxon>
    </lineage>
</organism>
<evidence type="ECO:0000256" key="3">
    <source>
        <dbReference type="ARBA" id="ARBA00022737"/>
    </source>
</evidence>
<keyword evidence="4 6" id="KW-0694">RNA-binding</keyword>
<comment type="similarity">
    <text evidence="2">Belongs to the SF3B4 family.</text>
</comment>
<dbReference type="CDD" id="cd12334">
    <property type="entry name" value="RRM1_SF3B4"/>
    <property type="match status" value="1"/>
</dbReference>
<comment type="subcellular location">
    <subcellularLocation>
        <location evidence="1">Nucleus</location>
    </subcellularLocation>
</comment>
<dbReference type="PROSITE" id="PS50102">
    <property type="entry name" value="RRM"/>
    <property type="match status" value="2"/>
</dbReference>
<dbReference type="GO" id="GO:0048026">
    <property type="term" value="P:positive regulation of mRNA splicing, via spliceosome"/>
    <property type="evidence" value="ECO:0007669"/>
    <property type="project" value="TreeGrafter"/>
</dbReference>
<dbReference type="GO" id="GO:0005730">
    <property type="term" value="C:nucleolus"/>
    <property type="evidence" value="ECO:0007669"/>
    <property type="project" value="TreeGrafter"/>
</dbReference>
<evidence type="ECO:0000313" key="9">
    <source>
        <dbReference type="EMBL" id="CEH16257.1"/>
    </source>
</evidence>
<evidence type="ECO:0000256" key="2">
    <source>
        <dbReference type="ARBA" id="ARBA00008363"/>
    </source>
</evidence>
<dbReference type="AlphaFoldDB" id="A0A0P1BJ59"/>
<dbReference type="GO" id="GO:0003723">
    <property type="term" value="F:RNA binding"/>
    <property type="evidence" value="ECO:0007669"/>
    <property type="project" value="UniProtKB-UniRule"/>
</dbReference>
<dbReference type="SUPFAM" id="SSF54928">
    <property type="entry name" value="RNA-binding domain, RBD"/>
    <property type="match status" value="1"/>
</dbReference>
<dbReference type="InterPro" id="IPR000504">
    <property type="entry name" value="RRM_dom"/>
</dbReference>
<dbReference type="InterPro" id="IPR052084">
    <property type="entry name" value="SF3B4_spliceosome_assoc"/>
</dbReference>
<evidence type="ECO:0000259" key="8">
    <source>
        <dbReference type="PROSITE" id="PS50102"/>
    </source>
</evidence>
<dbReference type="Pfam" id="PF00076">
    <property type="entry name" value="RRM_1"/>
    <property type="match status" value="2"/>
</dbReference>
<evidence type="ECO:0000256" key="5">
    <source>
        <dbReference type="ARBA" id="ARBA00023242"/>
    </source>
</evidence>
<dbReference type="InterPro" id="IPR012677">
    <property type="entry name" value="Nucleotide-bd_a/b_plait_sf"/>
</dbReference>
<evidence type="ECO:0000256" key="7">
    <source>
        <dbReference type="SAM" id="MobiDB-lite"/>
    </source>
</evidence>
<accession>A0A0P1BJ59</accession>
<feature type="domain" description="RRM" evidence="8">
    <location>
        <begin position="100"/>
        <end position="179"/>
    </location>
</feature>
<sequence length="341" mass="35453">MSRPQENDRNQEATCYVGNLDDRASDALLWELMLQAGPVHTIHIPKDRITSAHQGYGFAEFATEADAEYAVRIMNGIKLFGKPLRVNKASSDKKQIDIGANLFVGNLDPNVDERLLWETFSAFGNLTNVPKLARDPVTNASKCYAFVAFDAFEASDAAIAALDQQYLSNRTINVAYAIKKDGKGGERHGTEAERLLARQARRNGALPPVRAPLFGAGAPPGGAYAGVPAPAPGPPMPFGQPGPATGLAPPPPPPAGFPTYSGPPPSSGTPTPAFPPAPPPPNGYAGPPPGVQSAQQPPPPPGFGAPPPGTNPAGPPPPGNLQGPPPAFMTGSNNAPLGARR</sequence>
<evidence type="ECO:0000256" key="4">
    <source>
        <dbReference type="ARBA" id="ARBA00022884"/>
    </source>
</evidence>
<feature type="region of interest" description="Disordered" evidence="7">
    <location>
        <begin position="225"/>
        <end position="341"/>
    </location>
</feature>
<dbReference type="FunFam" id="3.30.70.330:FF:000895">
    <property type="entry name" value="Hsh49p"/>
    <property type="match status" value="1"/>
</dbReference>
<dbReference type="InterPro" id="IPR034158">
    <property type="entry name" value="SF3B4_RRM1"/>
</dbReference>
<dbReference type="STRING" id="401625.A0A0P1BJ59"/>
<dbReference type="Proteomes" id="UP000054845">
    <property type="component" value="Unassembled WGS sequence"/>
</dbReference>
<reference evidence="9 10" key="1">
    <citation type="submission" date="2014-09" db="EMBL/GenBank/DDBJ databases">
        <authorList>
            <person name="Magalhaes I.L.F."/>
            <person name="Oliveira U."/>
            <person name="Santos F.R."/>
            <person name="Vidigal T.H.D.A."/>
            <person name="Brescovit A.D."/>
            <person name="Santos A.J."/>
        </authorList>
    </citation>
    <scope>NUCLEOTIDE SEQUENCE [LARGE SCALE GENOMIC DNA]</scope>
</reference>
<dbReference type="OrthoDB" id="10259687at2759"/>
<dbReference type="PANTHER" id="PTHR48030:SF3">
    <property type="entry name" value="SPLICING FACTOR 3B SUBUNIT 4"/>
    <property type="match status" value="1"/>
</dbReference>
<evidence type="ECO:0000256" key="1">
    <source>
        <dbReference type="ARBA" id="ARBA00004123"/>
    </source>
</evidence>
<keyword evidence="3" id="KW-0677">Repeat</keyword>
<dbReference type="GO" id="GO:0000398">
    <property type="term" value="P:mRNA splicing, via spliceosome"/>
    <property type="evidence" value="ECO:0007669"/>
    <property type="project" value="UniProtKB-ARBA"/>
</dbReference>
<keyword evidence="5" id="KW-0539">Nucleus</keyword>
<evidence type="ECO:0000256" key="6">
    <source>
        <dbReference type="PROSITE-ProRule" id="PRU00176"/>
    </source>
</evidence>
<feature type="compositionally biased region" description="Pro residues" evidence="7">
    <location>
        <begin position="248"/>
        <end position="327"/>
    </location>
</feature>
<name>A0A0P1BJ59_9BASI</name>
<dbReference type="SMART" id="SM00360">
    <property type="entry name" value="RRM"/>
    <property type="match status" value="2"/>
</dbReference>
<proteinExistence type="inferred from homology"/>
<feature type="compositionally biased region" description="Pro residues" evidence="7">
    <location>
        <begin position="229"/>
        <end position="240"/>
    </location>
</feature>
<dbReference type="PANTHER" id="PTHR48030">
    <property type="entry name" value="SPLICING FACTOR 3B SUBUNIT 4"/>
    <property type="match status" value="1"/>
</dbReference>
<dbReference type="GO" id="GO:0071011">
    <property type="term" value="C:precatalytic spliceosome"/>
    <property type="evidence" value="ECO:0007669"/>
    <property type="project" value="TreeGrafter"/>
</dbReference>
<feature type="domain" description="RRM" evidence="8">
    <location>
        <begin position="13"/>
        <end position="91"/>
    </location>
</feature>